<dbReference type="PRINTS" id="PR00411">
    <property type="entry name" value="PNDRDTASEI"/>
</dbReference>
<feature type="transmembrane region" description="Helical" evidence="5">
    <location>
        <begin position="394"/>
        <end position="415"/>
    </location>
</feature>
<dbReference type="AlphaFoldDB" id="A0A6G0X2P0"/>
<dbReference type="GO" id="GO:0004174">
    <property type="term" value="F:electron-transferring-flavoprotein dehydrogenase activity"/>
    <property type="evidence" value="ECO:0007669"/>
    <property type="project" value="TreeGrafter"/>
</dbReference>
<keyword evidence="4" id="KW-0560">Oxidoreductase</keyword>
<evidence type="ECO:0000256" key="4">
    <source>
        <dbReference type="ARBA" id="ARBA00023002"/>
    </source>
</evidence>
<dbReference type="Gene3D" id="3.50.50.100">
    <property type="match status" value="1"/>
</dbReference>
<organism evidence="7 8">
    <name type="scientific">Aphanomyces euteiches</name>
    <dbReference type="NCBI Taxonomy" id="100861"/>
    <lineage>
        <taxon>Eukaryota</taxon>
        <taxon>Sar</taxon>
        <taxon>Stramenopiles</taxon>
        <taxon>Oomycota</taxon>
        <taxon>Saprolegniomycetes</taxon>
        <taxon>Saprolegniales</taxon>
        <taxon>Verrucalvaceae</taxon>
        <taxon>Aphanomyces</taxon>
    </lineage>
</organism>
<feature type="domain" description="FAD/NAD(P)-binding" evidence="6">
    <location>
        <begin position="3"/>
        <end position="294"/>
    </location>
</feature>
<name>A0A6G0X2P0_9STRA</name>
<dbReference type="PRINTS" id="PR00368">
    <property type="entry name" value="FADPNR"/>
</dbReference>
<comment type="caution">
    <text evidence="7">The sequence shown here is derived from an EMBL/GenBank/DDBJ whole genome shotgun (WGS) entry which is preliminary data.</text>
</comment>
<dbReference type="PANTHER" id="PTHR43735">
    <property type="entry name" value="APOPTOSIS-INDUCING FACTOR 1"/>
    <property type="match status" value="1"/>
</dbReference>
<dbReference type="EMBL" id="VJMJ01000118">
    <property type="protein sequence ID" value="KAF0734065.1"/>
    <property type="molecule type" value="Genomic_DNA"/>
</dbReference>
<sequence>MASIVVVGGGYIGIQFAQELAKQLPSKLATITVVEKNDFTFHCVGVPRALVDPSFVKHLFIPLKHALPYPHAKIVRGIAEEIQDKHVVVRQIVNDQAEATTTNLPFDYLVLATGSSYASPIKVADDQYTRSSVEKALEDTANSIRAASSVLVVGGGPVGVEVAAEIACAYPSKRVTILEGNPRLVHNSGLKDSFRQQLSAKLAQLNVQVVLGERLPKRLTAHNFAATTLVTDKGTEIHSDVQLFCAGATPNADLIRRLDPKLLASNQAIRVTPGCQLDDARFPNVYCVGDASDHPTPKLSYLGRVQALHVAKELAKVIRNGGHGDVAPFIPPSTDAMLIPLGPHGGVSQLPVLGGLVVGDFITSNVKSKDYFAAKYFSVWRTNVAGDEVTDKSVWPALAGAIGVAAIGVLTAVYLGRSPA</sequence>
<evidence type="ECO:0000256" key="2">
    <source>
        <dbReference type="ARBA" id="ARBA00022630"/>
    </source>
</evidence>
<evidence type="ECO:0000259" key="6">
    <source>
        <dbReference type="Pfam" id="PF07992"/>
    </source>
</evidence>
<comment type="similarity">
    <text evidence="1">Belongs to the FAD-dependent oxidoreductase family.</text>
</comment>
<dbReference type="Proteomes" id="UP000481153">
    <property type="component" value="Unassembled WGS sequence"/>
</dbReference>
<keyword evidence="5" id="KW-0472">Membrane</keyword>
<evidence type="ECO:0000313" key="7">
    <source>
        <dbReference type="EMBL" id="KAF0734065.1"/>
    </source>
</evidence>
<dbReference type="VEuPathDB" id="FungiDB:AeMF1_011231"/>
<dbReference type="GO" id="GO:0050660">
    <property type="term" value="F:flavin adenine dinucleotide binding"/>
    <property type="evidence" value="ECO:0007669"/>
    <property type="project" value="TreeGrafter"/>
</dbReference>
<accession>A0A6G0X2P0</accession>
<keyword evidence="2" id="KW-0285">Flavoprotein</keyword>
<dbReference type="GO" id="GO:0005737">
    <property type="term" value="C:cytoplasm"/>
    <property type="evidence" value="ECO:0007669"/>
    <property type="project" value="TreeGrafter"/>
</dbReference>
<dbReference type="Pfam" id="PF07992">
    <property type="entry name" value="Pyr_redox_2"/>
    <property type="match status" value="1"/>
</dbReference>
<dbReference type="InterPro" id="IPR023753">
    <property type="entry name" value="FAD/NAD-binding_dom"/>
</dbReference>
<keyword evidence="5" id="KW-0812">Transmembrane</keyword>
<evidence type="ECO:0000313" key="8">
    <source>
        <dbReference type="Proteomes" id="UP000481153"/>
    </source>
</evidence>
<dbReference type="InterPro" id="IPR036188">
    <property type="entry name" value="FAD/NAD-bd_sf"/>
</dbReference>
<reference evidence="7 8" key="1">
    <citation type="submission" date="2019-07" db="EMBL/GenBank/DDBJ databases">
        <title>Genomics analysis of Aphanomyces spp. identifies a new class of oomycete effector associated with host adaptation.</title>
        <authorList>
            <person name="Gaulin E."/>
        </authorList>
    </citation>
    <scope>NUCLEOTIDE SEQUENCE [LARGE SCALE GENOMIC DNA]</scope>
    <source>
        <strain evidence="7 8">ATCC 201684</strain>
    </source>
</reference>
<evidence type="ECO:0000256" key="3">
    <source>
        <dbReference type="ARBA" id="ARBA00022827"/>
    </source>
</evidence>
<keyword evidence="5" id="KW-1133">Transmembrane helix</keyword>
<dbReference type="SUPFAM" id="SSF51905">
    <property type="entry name" value="FAD/NAD(P)-binding domain"/>
    <property type="match status" value="1"/>
</dbReference>
<evidence type="ECO:0000256" key="1">
    <source>
        <dbReference type="ARBA" id="ARBA00006442"/>
    </source>
</evidence>
<evidence type="ECO:0000256" key="5">
    <source>
        <dbReference type="SAM" id="Phobius"/>
    </source>
</evidence>
<protein>
    <recommendedName>
        <fullName evidence="6">FAD/NAD(P)-binding domain-containing protein</fullName>
    </recommendedName>
</protein>
<dbReference type="PANTHER" id="PTHR43735:SF3">
    <property type="entry name" value="FERROPTOSIS SUPPRESSOR PROTEIN 1"/>
    <property type="match status" value="1"/>
</dbReference>
<proteinExistence type="inferred from homology"/>
<keyword evidence="8" id="KW-1185">Reference proteome</keyword>
<keyword evidence="3" id="KW-0274">FAD</keyword>
<gene>
    <name evidence="7" type="ORF">Ae201684_009235</name>
</gene>